<dbReference type="AlphaFoldDB" id="A0A182WFP0"/>
<protein>
    <submittedName>
        <fullName evidence="1">Uncharacterized protein</fullName>
    </submittedName>
</protein>
<reference evidence="2" key="1">
    <citation type="submission" date="2013-03" db="EMBL/GenBank/DDBJ databases">
        <title>The Genome Sequence of Anopheles minimus MINIMUS1.</title>
        <authorList>
            <consortium name="The Broad Institute Genomics Platform"/>
            <person name="Neafsey D.E."/>
            <person name="Walton C."/>
            <person name="Walker B."/>
            <person name="Young S.K."/>
            <person name="Zeng Q."/>
            <person name="Gargeya S."/>
            <person name="Fitzgerald M."/>
            <person name="Haas B."/>
            <person name="Abouelleil A."/>
            <person name="Allen A.W."/>
            <person name="Alvarado L."/>
            <person name="Arachchi H.M."/>
            <person name="Berlin A.M."/>
            <person name="Chapman S.B."/>
            <person name="Gainer-Dewar J."/>
            <person name="Goldberg J."/>
            <person name="Griggs A."/>
            <person name="Gujja S."/>
            <person name="Hansen M."/>
            <person name="Howarth C."/>
            <person name="Imamovic A."/>
            <person name="Ireland A."/>
            <person name="Larimer J."/>
            <person name="McCowan C."/>
            <person name="Murphy C."/>
            <person name="Pearson M."/>
            <person name="Poon T.W."/>
            <person name="Priest M."/>
            <person name="Roberts A."/>
            <person name="Saif S."/>
            <person name="Shea T."/>
            <person name="Sisk P."/>
            <person name="Sykes S."/>
            <person name="Wortman J."/>
            <person name="Nusbaum C."/>
            <person name="Birren B."/>
        </authorList>
    </citation>
    <scope>NUCLEOTIDE SEQUENCE [LARGE SCALE GENOMIC DNA]</scope>
    <source>
        <strain evidence="2">MINIMUS1</strain>
    </source>
</reference>
<sequence length="102" mass="10970">MKLAPGWYNPPGGDIILNHCKAITIKYAFAFVLIVVFAVISISQAMPQAENATPAPSDDASAKGTVEVQLTPNEIETLEAMGGRALRKWLDIALEITKVFIG</sequence>
<evidence type="ECO:0000313" key="1">
    <source>
        <dbReference type="EnsemblMetazoa" id="AMIN009187-PA"/>
    </source>
</evidence>
<keyword evidence="2" id="KW-1185">Reference proteome</keyword>
<reference evidence="1" key="2">
    <citation type="submission" date="2020-05" db="UniProtKB">
        <authorList>
            <consortium name="EnsemblMetazoa"/>
        </authorList>
    </citation>
    <scope>IDENTIFICATION</scope>
    <source>
        <strain evidence="1">MINIMUS1</strain>
    </source>
</reference>
<organism evidence="1 2">
    <name type="scientific">Anopheles minimus</name>
    <dbReference type="NCBI Taxonomy" id="112268"/>
    <lineage>
        <taxon>Eukaryota</taxon>
        <taxon>Metazoa</taxon>
        <taxon>Ecdysozoa</taxon>
        <taxon>Arthropoda</taxon>
        <taxon>Hexapoda</taxon>
        <taxon>Insecta</taxon>
        <taxon>Pterygota</taxon>
        <taxon>Neoptera</taxon>
        <taxon>Endopterygota</taxon>
        <taxon>Diptera</taxon>
        <taxon>Nematocera</taxon>
        <taxon>Culicoidea</taxon>
        <taxon>Culicidae</taxon>
        <taxon>Anophelinae</taxon>
        <taxon>Anopheles</taxon>
    </lineage>
</organism>
<accession>A0A182WFP0</accession>
<dbReference type="Proteomes" id="UP000075920">
    <property type="component" value="Unassembled WGS sequence"/>
</dbReference>
<dbReference type="EnsemblMetazoa" id="AMIN009187-RA">
    <property type="protein sequence ID" value="AMIN009187-PA"/>
    <property type="gene ID" value="AMIN009187"/>
</dbReference>
<evidence type="ECO:0000313" key="2">
    <source>
        <dbReference type="Proteomes" id="UP000075920"/>
    </source>
</evidence>
<name>A0A182WFP0_9DIPT</name>
<dbReference type="VEuPathDB" id="VectorBase:AMIN009187"/>
<proteinExistence type="predicted"/>